<evidence type="ECO:0000256" key="10">
    <source>
        <dbReference type="ARBA" id="ARBA00022840"/>
    </source>
</evidence>
<dbReference type="InterPro" id="IPR005467">
    <property type="entry name" value="His_kinase_dom"/>
</dbReference>
<protein>
    <recommendedName>
        <fullName evidence="3">histidine kinase</fullName>
        <ecNumber evidence="3">2.7.13.3</ecNumber>
    </recommendedName>
</protein>
<gene>
    <name evidence="17" type="ORF">WQ57_00220</name>
</gene>
<accession>A0A0M2T3B6</accession>
<dbReference type="InterPro" id="IPR050640">
    <property type="entry name" value="Bact_2-comp_sensor_kinase"/>
</dbReference>
<dbReference type="Proteomes" id="UP000034166">
    <property type="component" value="Unassembled WGS sequence"/>
</dbReference>
<dbReference type="Pfam" id="PF06580">
    <property type="entry name" value="His_kinase"/>
    <property type="match status" value="1"/>
</dbReference>
<evidence type="ECO:0000256" key="5">
    <source>
        <dbReference type="ARBA" id="ARBA00022553"/>
    </source>
</evidence>
<evidence type="ECO:0000256" key="2">
    <source>
        <dbReference type="ARBA" id="ARBA00004651"/>
    </source>
</evidence>
<dbReference type="EMBL" id="LAYY01000001">
    <property type="protein sequence ID" value="KKK39762.1"/>
    <property type="molecule type" value="Genomic_DNA"/>
</dbReference>
<dbReference type="OrthoDB" id="9776552at2"/>
<dbReference type="InterPro" id="IPR036890">
    <property type="entry name" value="HATPase_C_sf"/>
</dbReference>
<evidence type="ECO:0000313" key="17">
    <source>
        <dbReference type="EMBL" id="KKK39762.1"/>
    </source>
</evidence>
<keyword evidence="18" id="KW-1185">Reference proteome</keyword>
<dbReference type="InterPro" id="IPR010559">
    <property type="entry name" value="Sig_transdc_His_kin_internal"/>
</dbReference>
<dbReference type="SUPFAM" id="SSF158472">
    <property type="entry name" value="HAMP domain-like"/>
    <property type="match status" value="1"/>
</dbReference>
<keyword evidence="7 14" id="KW-0812">Transmembrane</keyword>
<evidence type="ECO:0000259" key="15">
    <source>
        <dbReference type="PROSITE" id="PS50109"/>
    </source>
</evidence>
<evidence type="ECO:0000256" key="3">
    <source>
        <dbReference type="ARBA" id="ARBA00012438"/>
    </source>
</evidence>
<dbReference type="CDD" id="cd06225">
    <property type="entry name" value="HAMP"/>
    <property type="match status" value="1"/>
</dbReference>
<feature type="transmembrane region" description="Helical" evidence="14">
    <location>
        <begin position="279"/>
        <end position="298"/>
    </location>
</feature>
<keyword evidence="13 14" id="KW-0472">Membrane</keyword>
<sequence length="580" mass="66278">MLNSLKKWNTLRNQLLFIFLLVMIIVLLIVSLLTLRQVSSLLKSNAEKQIQQVAIEANGRMESLYEQVNMAAKLVMTDEEVEQALTDIYDGKEITFLERQELMGRVNRIMGNTDGIFGFQLFSAQEQRIIPLDDDPLINRIDKKWIAEANLAKGRMVWIGDDPNDKNNFLAIRRVSLMERQFRNGGYLLISINRDHFTFANETYDNDQYSILLDSDQNPIIQNYPGDITSIIESNETTVQLNQRDYMVTKQVSKLTGWTVLILTPVSELTEGISAIRTGIILTGIAGAFIFTIFSYFLSTIITRPILRLTKTMQRAGEGSLTLNPSVSSVNEINELNSTYNQLVKETNHLIQMVYQKEILRSHSELKALQAQINPHFLFNTLDALHWSLEEKDEEELAELVVAMSDLFRYTITKETDDDWVYLKDEIKHIGDYMEIMEMRFGDRLQWHVSVPEEYEQIRIPKLIIQPLVENAILHGAGKKAGSCMISVTVEPVRQDSRDRIRITVRDDGSGMDQERLEWIRNSMKTGGTSSASGKGMAISNVYKRLKLYYKGLTHSDLLIESELNKGTKISFELPVDGGE</sequence>
<keyword evidence="10" id="KW-0067">ATP-binding</keyword>
<evidence type="ECO:0000256" key="1">
    <source>
        <dbReference type="ARBA" id="ARBA00000085"/>
    </source>
</evidence>
<feature type="domain" description="HAMP" evidence="16">
    <location>
        <begin position="300"/>
        <end position="352"/>
    </location>
</feature>
<dbReference type="RefSeq" id="WP_046521703.1">
    <property type="nucleotide sequence ID" value="NZ_LAYY01000001.1"/>
</dbReference>
<dbReference type="Pfam" id="PF02518">
    <property type="entry name" value="HATPase_c"/>
    <property type="match status" value="1"/>
</dbReference>
<dbReference type="SMART" id="SM00304">
    <property type="entry name" value="HAMP"/>
    <property type="match status" value="1"/>
</dbReference>
<dbReference type="Gene3D" id="6.10.340.10">
    <property type="match status" value="1"/>
</dbReference>
<evidence type="ECO:0000256" key="8">
    <source>
        <dbReference type="ARBA" id="ARBA00022741"/>
    </source>
</evidence>
<reference evidence="17 18" key="1">
    <citation type="submission" date="2015-04" db="EMBL/GenBank/DDBJ databases">
        <title>Taxonomic description and genome sequence of Bacillus campisalis sp. nov., a novel member of the genus Bacillus isolated from solar saltern.</title>
        <authorList>
            <person name="Mathan Kumar R."/>
            <person name="Kaur G."/>
            <person name="Kumar A."/>
            <person name="Singh N.K."/>
            <person name="Kaur N."/>
            <person name="Kumar N."/>
            <person name="Mayilraj S."/>
        </authorList>
    </citation>
    <scope>NUCLEOTIDE SEQUENCE [LARGE SCALE GENOMIC DNA]</scope>
    <source>
        <strain evidence="17 18">SA2-6</strain>
    </source>
</reference>
<keyword evidence="11 14" id="KW-1133">Transmembrane helix</keyword>
<comment type="caution">
    <text evidence="17">The sequence shown here is derived from an EMBL/GenBank/DDBJ whole genome shotgun (WGS) entry which is preliminary data.</text>
</comment>
<evidence type="ECO:0000256" key="14">
    <source>
        <dbReference type="SAM" id="Phobius"/>
    </source>
</evidence>
<dbReference type="GO" id="GO:0005886">
    <property type="term" value="C:plasma membrane"/>
    <property type="evidence" value="ECO:0007669"/>
    <property type="project" value="UniProtKB-SubCell"/>
</dbReference>
<dbReference type="PROSITE" id="PS50109">
    <property type="entry name" value="HIS_KIN"/>
    <property type="match status" value="1"/>
</dbReference>
<evidence type="ECO:0000256" key="7">
    <source>
        <dbReference type="ARBA" id="ARBA00022692"/>
    </source>
</evidence>
<dbReference type="GO" id="GO:0005524">
    <property type="term" value="F:ATP binding"/>
    <property type="evidence" value="ECO:0007669"/>
    <property type="project" value="UniProtKB-KW"/>
</dbReference>
<evidence type="ECO:0000256" key="12">
    <source>
        <dbReference type="ARBA" id="ARBA00023012"/>
    </source>
</evidence>
<comment type="catalytic activity">
    <reaction evidence="1">
        <text>ATP + protein L-histidine = ADP + protein N-phospho-L-histidine.</text>
        <dbReference type="EC" id="2.7.13.3"/>
    </reaction>
</comment>
<evidence type="ECO:0000256" key="9">
    <source>
        <dbReference type="ARBA" id="ARBA00022777"/>
    </source>
</evidence>
<dbReference type="AlphaFoldDB" id="A0A0M2T3B6"/>
<dbReference type="InterPro" id="IPR003660">
    <property type="entry name" value="HAMP_dom"/>
</dbReference>
<dbReference type="GO" id="GO:0000155">
    <property type="term" value="F:phosphorelay sensor kinase activity"/>
    <property type="evidence" value="ECO:0007669"/>
    <property type="project" value="InterPro"/>
</dbReference>
<keyword evidence="8" id="KW-0547">Nucleotide-binding</keyword>
<evidence type="ECO:0000256" key="11">
    <source>
        <dbReference type="ARBA" id="ARBA00022989"/>
    </source>
</evidence>
<name>A0A0M2T3B6_9BACI</name>
<dbReference type="InterPro" id="IPR003594">
    <property type="entry name" value="HATPase_dom"/>
</dbReference>
<keyword evidence="4" id="KW-1003">Cell membrane</keyword>
<evidence type="ECO:0000256" key="13">
    <source>
        <dbReference type="ARBA" id="ARBA00023136"/>
    </source>
</evidence>
<feature type="transmembrane region" description="Helical" evidence="14">
    <location>
        <begin position="15"/>
        <end position="35"/>
    </location>
</feature>
<organism evidence="17 18">
    <name type="scientific">Mesobacillus campisalis</name>
    <dbReference type="NCBI Taxonomy" id="1408103"/>
    <lineage>
        <taxon>Bacteria</taxon>
        <taxon>Bacillati</taxon>
        <taxon>Bacillota</taxon>
        <taxon>Bacilli</taxon>
        <taxon>Bacillales</taxon>
        <taxon>Bacillaceae</taxon>
        <taxon>Mesobacillus</taxon>
    </lineage>
</organism>
<dbReference type="Gene3D" id="3.30.565.10">
    <property type="entry name" value="Histidine kinase-like ATPase, C-terminal domain"/>
    <property type="match status" value="1"/>
</dbReference>
<keyword evidence="6" id="KW-0808">Transferase</keyword>
<proteinExistence type="predicted"/>
<dbReference type="EC" id="2.7.13.3" evidence="3"/>
<dbReference type="PANTHER" id="PTHR34220:SF11">
    <property type="entry name" value="SENSOR PROTEIN KINASE HPTS"/>
    <property type="match status" value="1"/>
</dbReference>
<keyword evidence="9 17" id="KW-0418">Kinase</keyword>
<dbReference type="PROSITE" id="PS50885">
    <property type="entry name" value="HAMP"/>
    <property type="match status" value="1"/>
</dbReference>
<keyword evidence="12" id="KW-0902">Two-component regulatory system</keyword>
<evidence type="ECO:0000259" key="16">
    <source>
        <dbReference type="PROSITE" id="PS50885"/>
    </source>
</evidence>
<feature type="domain" description="Histidine kinase" evidence="15">
    <location>
        <begin position="464"/>
        <end position="578"/>
    </location>
</feature>
<dbReference type="PATRIC" id="fig|1408103.3.peg.49"/>
<dbReference type="SUPFAM" id="SSF55874">
    <property type="entry name" value="ATPase domain of HSP90 chaperone/DNA topoisomerase II/histidine kinase"/>
    <property type="match status" value="1"/>
</dbReference>
<comment type="subcellular location">
    <subcellularLocation>
        <location evidence="2">Cell membrane</location>
        <topology evidence="2">Multi-pass membrane protein</topology>
    </subcellularLocation>
</comment>
<dbReference type="PANTHER" id="PTHR34220">
    <property type="entry name" value="SENSOR HISTIDINE KINASE YPDA"/>
    <property type="match status" value="1"/>
</dbReference>
<evidence type="ECO:0000256" key="4">
    <source>
        <dbReference type="ARBA" id="ARBA00022475"/>
    </source>
</evidence>
<dbReference type="SMART" id="SM00387">
    <property type="entry name" value="HATPase_c"/>
    <property type="match status" value="1"/>
</dbReference>
<dbReference type="Pfam" id="PF00672">
    <property type="entry name" value="HAMP"/>
    <property type="match status" value="1"/>
</dbReference>
<evidence type="ECO:0000256" key="6">
    <source>
        <dbReference type="ARBA" id="ARBA00022679"/>
    </source>
</evidence>
<evidence type="ECO:0000313" key="18">
    <source>
        <dbReference type="Proteomes" id="UP000034166"/>
    </source>
</evidence>
<keyword evidence="5" id="KW-0597">Phosphoprotein</keyword>